<organism evidence="2 3">
    <name type="scientific">Gordonibacter massiliensis</name>
    <name type="common">ex Traore et al. 2017</name>
    <dbReference type="NCBI Taxonomy" id="1841863"/>
    <lineage>
        <taxon>Bacteria</taxon>
        <taxon>Bacillati</taxon>
        <taxon>Actinomycetota</taxon>
        <taxon>Coriobacteriia</taxon>
        <taxon>Eggerthellales</taxon>
        <taxon>Eggerthellaceae</taxon>
        <taxon>Gordonibacter</taxon>
    </lineage>
</organism>
<evidence type="ECO:0000313" key="2">
    <source>
        <dbReference type="EMBL" id="MBC2890119.1"/>
    </source>
</evidence>
<accession>A0A842JLS1</accession>
<evidence type="ECO:0000313" key="3">
    <source>
        <dbReference type="Proteomes" id="UP000587396"/>
    </source>
</evidence>
<sequence length="547" mass="60274">MFENVDANNSPSQNDEYDNSSAADYLRRAALACSAGDAVLGMHLYLAAFEKGARSAYAPDDEAVDGLRQAWALACKLKERSLAEYIFEKLEPFLASDEVAACAEQLQRLALDKLEEFGLTREDLEDMTDMISQDFLGIDAPRLMKVEHVTLPRSKGVMTPAPKAEEPARADAEGAPADGKGDEPADAAKDAASWRREAGGSKGDQKGDEPAERTSALARVARSDEDAMGEDADAHAIVSALERISYSDIVGYNETVALMRDFGLGMQDDPQFKSLVELLNARHGLDRMPAADAILFRSPAREDANRFMVATLGELDMPAIRMRMEENLQGMPVLCVMAQADNQPRLNAARNAFEGPGVLMLEDLDLWASPMSDAGDEFGGFMFSSLSRGAREAIGLVRSAVENPDVFVLASAAEAGEIDPFFYDLLEPLSIVDIDYPTPEERVDIWMEIAREHPSLRGVNRVDLVRYSAGMPRYDIYMAAREAIEEAYKASLVARRYLPVTADNLFDKLAAYQPLDSEEYRALEDAVVKDFRRELDHLDDLLKGTEE</sequence>
<protein>
    <submittedName>
        <fullName evidence="2">Ribonucleotide reductase subunit alpha</fullName>
    </submittedName>
</protein>
<feature type="region of interest" description="Disordered" evidence="1">
    <location>
        <begin position="154"/>
        <end position="216"/>
    </location>
</feature>
<dbReference type="SUPFAM" id="SSF52540">
    <property type="entry name" value="P-loop containing nucleoside triphosphate hydrolases"/>
    <property type="match status" value="1"/>
</dbReference>
<dbReference type="AlphaFoldDB" id="A0A842JLS1"/>
<evidence type="ECO:0000256" key="1">
    <source>
        <dbReference type="SAM" id="MobiDB-lite"/>
    </source>
</evidence>
<reference evidence="2 3" key="1">
    <citation type="submission" date="2020-08" db="EMBL/GenBank/DDBJ databases">
        <authorList>
            <person name="Liu C."/>
            <person name="Sun Q."/>
        </authorList>
    </citation>
    <scope>NUCLEOTIDE SEQUENCE [LARGE SCALE GENOMIC DNA]</scope>
    <source>
        <strain evidence="2 3">N22</strain>
    </source>
</reference>
<feature type="compositionally biased region" description="Basic and acidic residues" evidence="1">
    <location>
        <begin position="163"/>
        <end position="172"/>
    </location>
</feature>
<dbReference type="InterPro" id="IPR027417">
    <property type="entry name" value="P-loop_NTPase"/>
</dbReference>
<dbReference type="EMBL" id="JACMSE010000010">
    <property type="protein sequence ID" value="MBC2890119.1"/>
    <property type="molecule type" value="Genomic_DNA"/>
</dbReference>
<dbReference type="RefSeq" id="WP_185905865.1">
    <property type="nucleotide sequence ID" value="NZ_JAASIO010000006.1"/>
</dbReference>
<dbReference type="Proteomes" id="UP000587396">
    <property type="component" value="Unassembled WGS sequence"/>
</dbReference>
<comment type="caution">
    <text evidence="2">The sequence shown here is derived from an EMBL/GenBank/DDBJ whole genome shotgun (WGS) entry which is preliminary data.</text>
</comment>
<feature type="compositionally biased region" description="Basic and acidic residues" evidence="1">
    <location>
        <begin position="179"/>
        <end position="212"/>
    </location>
</feature>
<proteinExistence type="predicted"/>
<gene>
    <name evidence="2" type="ORF">H7313_12325</name>
</gene>
<keyword evidence="3" id="KW-1185">Reference proteome</keyword>
<name>A0A842JLS1_9ACTN</name>